<evidence type="ECO:0000256" key="1">
    <source>
        <dbReference type="ARBA" id="ARBA00006739"/>
    </source>
</evidence>
<dbReference type="InterPro" id="IPR001173">
    <property type="entry name" value="Glyco_trans_2-like"/>
</dbReference>
<dbReference type="AlphaFoldDB" id="A0A1F5SH87"/>
<dbReference type="GO" id="GO:0016020">
    <property type="term" value="C:membrane"/>
    <property type="evidence" value="ECO:0007669"/>
    <property type="project" value="GOC"/>
</dbReference>
<dbReference type="Proteomes" id="UP000178367">
    <property type="component" value="Unassembled WGS sequence"/>
</dbReference>
<dbReference type="EMBL" id="MFGB01000017">
    <property type="protein sequence ID" value="OGF26060.1"/>
    <property type="molecule type" value="Genomic_DNA"/>
</dbReference>
<gene>
    <name evidence="5" type="ORF">A2227_02475</name>
</gene>
<dbReference type="SUPFAM" id="SSF53448">
    <property type="entry name" value="Nucleotide-diphospho-sugar transferases"/>
    <property type="match status" value="1"/>
</dbReference>
<dbReference type="Gene3D" id="3.90.550.10">
    <property type="entry name" value="Spore Coat Polysaccharide Biosynthesis Protein SpsA, Chain A"/>
    <property type="match status" value="1"/>
</dbReference>
<evidence type="ECO:0000313" key="6">
    <source>
        <dbReference type="Proteomes" id="UP000178367"/>
    </source>
</evidence>
<dbReference type="Pfam" id="PF00535">
    <property type="entry name" value="Glycos_transf_2"/>
    <property type="match status" value="1"/>
</dbReference>
<reference evidence="5 6" key="1">
    <citation type="journal article" date="2016" name="Nat. Commun.">
        <title>Thousands of microbial genomes shed light on interconnected biogeochemical processes in an aquifer system.</title>
        <authorList>
            <person name="Anantharaman K."/>
            <person name="Brown C.T."/>
            <person name="Hug L.A."/>
            <person name="Sharon I."/>
            <person name="Castelle C.J."/>
            <person name="Probst A.J."/>
            <person name="Thomas B.C."/>
            <person name="Singh A."/>
            <person name="Wilkins M.J."/>
            <person name="Karaoz U."/>
            <person name="Brodie E.L."/>
            <person name="Williams K.H."/>
            <person name="Hubbard S.S."/>
            <person name="Banfield J.F."/>
        </authorList>
    </citation>
    <scope>NUCLEOTIDE SEQUENCE [LARGE SCALE GENOMIC DNA]</scope>
</reference>
<comment type="caution">
    <text evidence="5">The sequence shown here is derived from an EMBL/GenBank/DDBJ whole genome shotgun (WGS) entry which is preliminary data.</text>
</comment>
<proteinExistence type="inferred from homology"/>
<evidence type="ECO:0000313" key="5">
    <source>
        <dbReference type="EMBL" id="OGF26060.1"/>
    </source>
</evidence>
<comment type="similarity">
    <text evidence="1">Belongs to the glycosyltransferase 2 family.</text>
</comment>
<keyword evidence="3" id="KW-0808">Transferase</keyword>
<sequence length="235" mass="27025">MQKVSIIIPTYNEAKNLPLLIEEIYGLINKQETDIEFIIVDDNSPDGTGRVAEGLSRQYPIKVIHRPGKLGLGSAVIEGFKRSHRDILGVMDGDMSHDPAIINNLINALKDYDIAIGSRFEVESSINNWNWWRKIVSCSGVFLAKALTGVKDPLSGYFFLHRRIIDGVELKTKGYKILFEILVKCNYSKCKEIPYTFRMRQFSSSKLNYKEFLLFGSQILSYGFYKIYKLFRRSY</sequence>
<protein>
    <recommendedName>
        <fullName evidence="4">Glycosyltransferase 2-like domain-containing protein</fullName>
    </recommendedName>
</protein>
<feature type="domain" description="Glycosyltransferase 2-like" evidence="4">
    <location>
        <begin position="5"/>
        <end position="134"/>
    </location>
</feature>
<dbReference type="GO" id="GO:0006506">
    <property type="term" value="P:GPI anchor biosynthetic process"/>
    <property type="evidence" value="ECO:0007669"/>
    <property type="project" value="TreeGrafter"/>
</dbReference>
<dbReference type="PANTHER" id="PTHR43398">
    <property type="entry name" value="DOLICHOL-PHOSPHATE MANNOSYLTRANSFERASE SUBUNIT 1"/>
    <property type="match status" value="1"/>
</dbReference>
<dbReference type="GO" id="GO:0035269">
    <property type="term" value="P:protein O-linked glycosylation via mannose"/>
    <property type="evidence" value="ECO:0007669"/>
    <property type="project" value="TreeGrafter"/>
</dbReference>
<evidence type="ECO:0000256" key="3">
    <source>
        <dbReference type="ARBA" id="ARBA00022679"/>
    </source>
</evidence>
<dbReference type="GO" id="GO:0004582">
    <property type="term" value="F:dolichyl-phosphate beta-D-mannosyltransferase activity"/>
    <property type="evidence" value="ECO:0007669"/>
    <property type="project" value="InterPro"/>
</dbReference>
<accession>A0A1F5SH87</accession>
<dbReference type="GO" id="GO:0006488">
    <property type="term" value="P:dolichol-linked oligosaccharide biosynthetic process"/>
    <property type="evidence" value="ECO:0007669"/>
    <property type="project" value="TreeGrafter"/>
</dbReference>
<dbReference type="PANTHER" id="PTHR43398:SF1">
    <property type="entry name" value="DOLICHOL-PHOSPHATE MANNOSYLTRANSFERASE SUBUNIT 1"/>
    <property type="match status" value="1"/>
</dbReference>
<evidence type="ECO:0000256" key="2">
    <source>
        <dbReference type="ARBA" id="ARBA00022676"/>
    </source>
</evidence>
<keyword evidence="2" id="KW-0328">Glycosyltransferase</keyword>
<name>A0A1F5SH87_9BACT</name>
<organism evidence="5 6">
    <name type="scientific">Candidatus Falkowbacteria bacterium RIFOXYA2_FULL_47_19</name>
    <dbReference type="NCBI Taxonomy" id="1797994"/>
    <lineage>
        <taxon>Bacteria</taxon>
        <taxon>Candidatus Falkowiibacteriota</taxon>
    </lineage>
</organism>
<dbReference type="CDD" id="cd06442">
    <property type="entry name" value="DPM1_like"/>
    <property type="match status" value="1"/>
</dbReference>
<dbReference type="InterPro" id="IPR029044">
    <property type="entry name" value="Nucleotide-diphossugar_trans"/>
</dbReference>
<evidence type="ECO:0000259" key="4">
    <source>
        <dbReference type="Pfam" id="PF00535"/>
    </source>
</evidence>
<dbReference type="InterPro" id="IPR039528">
    <property type="entry name" value="DPM1-like"/>
</dbReference>
<dbReference type="STRING" id="1797994.A2227_02475"/>